<accession>Q6MQR1</accession>
<dbReference type="AlphaFoldDB" id="Q6MQR1"/>
<organism evidence="1 2">
    <name type="scientific">Bdellovibrio bacteriovorus (strain ATCC 15356 / DSM 50701 / NCIMB 9529 / HD100)</name>
    <dbReference type="NCBI Taxonomy" id="264462"/>
    <lineage>
        <taxon>Bacteria</taxon>
        <taxon>Pseudomonadati</taxon>
        <taxon>Bdellovibrionota</taxon>
        <taxon>Bdellovibrionia</taxon>
        <taxon>Bdellovibrionales</taxon>
        <taxon>Pseudobdellovibrionaceae</taxon>
        <taxon>Bdellovibrio</taxon>
    </lineage>
</organism>
<keyword evidence="2" id="KW-1185">Reference proteome</keyword>
<dbReference type="EMBL" id="BX842647">
    <property type="protein sequence ID" value="CAE78386.1"/>
    <property type="molecule type" value="Genomic_DNA"/>
</dbReference>
<evidence type="ECO:0000313" key="2">
    <source>
        <dbReference type="Proteomes" id="UP000008080"/>
    </source>
</evidence>
<proteinExistence type="predicted"/>
<name>Q6MQR1_BDEBA</name>
<sequence length="45" mass="5142">MPTKNYTQRFSMIFAKTKNKEPFKKVQPQGNAVGWAFFNGSGLFV</sequence>
<dbReference type="KEGG" id="bba:Bd0399"/>
<gene>
    <name evidence="1" type="ordered locus">Bd0399</name>
</gene>
<protein>
    <submittedName>
        <fullName evidence="1">Uncharacterized protein</fullName>
    </submittedName>
</protein>
<dbReference type="HOGENOM" id="CLU_3196578_0_0_7"/>
<dbReference type="Proteomes" id="UP000008080">
    <property type="component" value="Chromosome"/>
</dbReference>
<evidence type="ECO:0000313" key="1">
    <source>
        <dbReference type="EMBL" id="CAE78386.1"/>
    </source>
</evidence>
<reference evidence="1 2" key="1">
    <citation type="journal article" date="2004" name="Science">
        <title>A predator unmasked: life cycle of Bdellovibrio bacteriovorus from a genomic perspective.</title>
        <authorList>
            <person name="Rendulic S."/>
            <person name="Jagtap P."/>
            <person name="Rosinus A."/>
            <person name="Eppinger M."/>
            <person name="Baar C."/>
            <person name="Lanz C."/>
            <person name="Keller H."/>
            <person name="Lambert C."/>
            <person name="Evans K.J."/>
            <person name="Goesmann A."/>
            <person name="Meyer F."/>
            <person name="Sockett R.E."/>
            <person name="Schuster S.C."/>
        </authorList>
    </citation>
    <scope>NUCLEOTIDE SEQUENCE [LARGE SCALE GENOMIC DNA]</scope>
    <source>
        <strain evidence="2">ATCC 15356 / DSM 50701 / NCIMB 9529 / HD100</strain>
    </source>
</reference>